<proteinExistence type="predicted"/>
<dbReference type="AlphaFoldDB" id="A0A846HDJ3"/>
<dbReference type="Proteomes" id="UP000031549">
    <property type="component" value="Unassembled WGS sequence"/>
</dbReference>
<name>A0A846HDJ3_9CYAN</name>
<dbReference type="RefSeq" id="WP_039739967.1">
    <property type="nucleotide sequence ID" value="NZ_JTCM02000070.1"/>
</dbReference>
<keyword evidence="2" id="KW-1185">Reference proteome</keyword>
<evidence type="ECO:0000313" key="1">
    <source>
        <dbReference type="EMBL" id="NEU75462.1"/>
    </source>
</evidence>
<protein>
    <submittedName>
        <fullName evidence="1">Uncharacterized protein</fullName>
    </submittedName>
</protein>
<gene>
    <name evidence="1" type="ORF">PI95_023610</name>
</gene>
<comment type="caution">
    <text evidence="1">The sequence shown here is derived from an EMBL/GenBank/DDBJ whole genome shotgun (WGS) entry which is preliminary data.</text>
</comment>
<dbReference type="EMBL" id="JTCM02000070">
    <property type="protein sequence ID" value="NEU75462.1"/>
    <property type="molecule type" value="Genomic_DNA"/>
</dbReference>
<accession>A0A846HDJ3</accession>
<organism evidence="1 2">
    <name type="scientific">Hassallia byssoidea VB512170</name>
    <dbReference type="NCBI Taxonomy" id="1304833"/>
    <lineage>
        <taxon>Bacteria</taxon>
        <taxon>Bacillati</taxon>
        <taxon>Cyanobacteriota</taxon>
        <taxon>Cyanophyceae</taxon>
        <taxon>Nostocales</taxon>
        <taxon>Tolypothrichaceae</taxon>
        <taxon>Hassallia</taxon>
    </lineage>
</organism>
<sequence length="125" mass="14695">MEALKIHWSLDKHQALEADLKGFWANDEWDITKCPLFGQQKRVSSNRYINFGCNSPTINAELKYACWQKLIKQEWSINTLWIHKRKIKNIVEWLNSVTNKGISLLENMTKDGNCHCVLIYLNIMN</sequence>
<reference evidence="1 2" key="1">
    <citation type="journal article" date="2015" name="Genome Announc.">
        <title>Draft Genome Sequence of Cyanobacterium Hassallia byssoidea Strain VB512170, Isolated from Monuments in India.</title>
        <authorList>
            <person name="Singh D."/>
            <person name="Chandrababunaidu M.M."/>
            <person name="Panda A."/>
            <person name="Sen D."/>
            <person name="Bhattacharyya S."/>
            <person name="Adhikary S.P."/>
            <person name="Tripathy S."/>
        </authorList>
    </citation>
    <scope>NUCLEOTIDE SEQUENCE [LARGE SCALE GENOMIC DNA]</scope>
    <source>
        <strain evidence="1 2">VB512170</strain>
    </source>
</reference>
<evidence type="ECO:0000313" key="2">
    <source>
        <dbReference type="Proteomes" id="UP000031549"/>
    </source>
</evidence>